<sequence>MVCRLLRSPLNRCEHGKLVAEFELPIPALELGFEAGRILFSTRVPERTEQALDHSA</sequence>
<keyword evidence="2" id="KW-1185">Reference proteome</keyword>
<dbReference type="EMBL" id="ABCS01000002">
    <property type="protein sequence ID" value="EDM81671.1"/>
    <property type="molecule type" value="Genomic_DNA"/>
</dbReference>
<evidence type="ECO:0000313" key="2">
    <source>
        <dbReference type="Proteomes" id="UP000005801"/>
    </source>
</evidence>
<proteinExistence type="predicted"/>
<dbReference type="AlphaFoldDB" id="A6FXT3"/>
<comment type="caution">
    <text evidence="1">The sequence shown here is derived from an EMBL/GenBank/DDBJ whole genome shotgun (WGS) entry which is preliminary data.</text>
</comment>
<accession>A6FXT3</accession>
<dbReference type="Proteomes" id="UP000005801">
    <property type="component" value="Unassembled WGS sequence"/>
</dbReference>
<name>A6FXT3_9BACT</name>
<protein>
    <submittedName>
        <fullName evidence="1">Uncharacterized protein</fullName>
    </submittedName>
</protein>
<reference evidence="1 2" key="1">
    <citation type="submission" date="2007-06" db="EMBL/GenBank/DDBJ databases">
        <authorList>
            <person name="Shimkets L."/>
            <person name="Ferriera S."/>
            <person name="Johnson J."/>
            <person name="Kravitz S."/>
            <person name="Beeson K."/>
            <person name="Sutton G."/>
            <person name="Rogers Y.-H."/>
            <person name="Friedman R."/>
            <person name="Frazier M."/>
            <person name="Venter J.C."/>
        </authorList>
    </citation>
    <scope>NUCLEOTIDE SEQUENCE [LARGE SCALE GENOMIC DNA]</scope>
    <source>
        <strain evidence="1 2">SIR-1</strain>
    </source>
</reference>
<evidence type="ECO:0000313" key="1">
    <source>
        <dbReference type="EMBL" id="EDM81671.1"/>
    </source>
</evidence>
<gene>
    <name evidence="1" type="ORF">PPSIR1_22179</name>
</gene>
<organism evidence="1 2">
    <name type="scientific">Plesiocystis pacifica SIR-1</name>
    <dbReference type="NCBI Taxonomy" id="391625"/>
    <lineage>
        <taxon>Bacteria</taxon>
        <taxon>Pseudomonadati</taxon>
        <taxon>Myxococcota</taxon>
        <taxon>Polyangia</taxon>
        <taxon>Nannocystales</taxon>
        <taxon>Nannocystaceae</taxon>
        <taxon>Plesiocystis</taxon>
    </lineage>
</organism>
<dbReference type="STRING" id="391625.PPSIR1_22179"/>